<accession>A0ABD3AFE6</accession>
<reference evidence="2 3" key="1">
    <citation type="submission" date="2024-11" db="EMBL/GenBank/DDBJ databases">
        <title>A near-complete genome assembly of Cinchona calisaya.</title>
        <authorList>
            <person name="Lian D.C."/>
            <person name="Zhao X.W."/>
            <person name="Wei L."/>
        </authorList>
    </citation>
    <scope>NUCLEOTIDE SEQUENCE [LARGE SCALE GENOMIC DNA]</scope>
    <source>
        <tissue evidence="2">Nenye</tissue>
    </source>
</reference>
<feature type="region of interest" description="Disordered" evidence="1">
    <location>
        <begin position="12"/>
        <end position="43"/>
    </location>
</feature>
<dbReference type="Proteomes" id="UP001630127">
    <property type="component" value="Unassembled WGS sequence"/>
</dbReference>
<name>A0ABD3AFE6_9GENT</name>
<evidence type="ECO:0000256" key="1">
    <source>
        <dbReference type="SAM" id="MobiDB-lite"/>
    </source>
</evidence>
<sequence>MDNCLVVLTVRGGSGPGQRLETRSWAGPRLRSAGPRPGLDIGPSTILSGLKQHSKTSKGMLEAKFGGKIPLKNLGPQKKYSRMEDYFDGSNDDDYYDRVYDDDEEVEGEDSDGLQETKDENDFSMSCD</sequence>
<keyword evidence="3" id="KW-1185">Reference proteome</keyword>
<protein>
    <submittedName>
        <fullName evidence="2">Uncharacterized protein</fullName>
    </submittedName>
</protein>
<dbReference type="EMBL" id="JBJUIK010000004">
    <property type="protein sequence ID" value="KAL3529924.1"/>
    <property type="molecule type" value="Genomic_DNA"/>
</dbReference>
<comment type="caution">
    <text evidence="2">The sequence shown here is derived from an EMBL/GenBank/DDBJ whole genome shotgun (WGS) entry which is preliminary data.</text>
</comment>
<dbReference type="AlphaFoldDB" id="A0ABD3AFE6"/>
<evidence type="ECO:0000313" key="3">
    <source>
        <dbReference type="Proteomes" id="UP001630127"/>
    </source>
</evidence>
<evidence type="ECO:0000313" key="2">
    <source>
        <dbReference type="EMBL" id="KAL3529924.1"/>
    </source>
</evidence>
<proteinExistence type="predicted"/>
<feature type="compositionally biased region" description="Acidic residues" evidence="1">
    <location>
        <begin position="102"/>
        <end position="113"/>
    </location>
</feature>
<gene>
    <name evidence="2" type="ORF">ACH5RR_009246</name>
</gene>
<feature type="region of interest" description="Disordered" evidence="1">
    <location>
        <begin position="102"/>
        <end position="128"/>
    </location>
</feature>
<organism evidence="2 3">
    <name type="scientific">Cinchona calisaya</name>
    <dbReference type="NCBI Taxonomy" id="153742"/>
    <lineage>
        <taxon>Eukaryota</taxon>
        <taxon>Viridiplantae</taxon>
        <taxon>Streptophyta</taxon>
        <taxon>Embryophyta</taxon>
        <taxon>Tracheophyta</taxon>
        <taxon>Spermatophyta</taxon>
        <taxon>Magnoliopsida</taxon>
        <taxon>eudicotyledons</taxon>
        <taxon>Gunneridae</taxon>
        <taxon>Pentapetalae</taxon>
        <taxon>asterids</taxon>
        <taxon>lamiids</taxon>
        <taxon>Gentianales</taxon>
        <taxon>Rubiaceae</taxon>
        <taxon>Cinchonoideae</taxon>
        <taxon>Cinchoneae</taxon>
        <taxon>Cinchona</taxon>
    </lineage>
</organism>